<dbReference type="Gene3D" id="3.40.50.1110">
    <property type="entry name" value="SGNH hydrolase"/>
    <property type="match status" value="1"/>
</dbReference>
<keyword evidence="2" id="KW-0812">Transmembrane</keyword>
<dbReference type="GO" id="GO:0005886">
    <property type="term" value="C:plasma membrane"/>
    <property type="evidence" value="ECO:0007669"/>
    <property type="project" value="UniProtKB-UniRule"/>
</dbReference>
<proteinExistence type="inferred from homology"/>
<dbReference type="InterPro" id="IPR006998">
    <property type="entry name" value="DltD"/>
</dbReference>
<dbReference type="PANTHER" id="PTHR40039:SF1">
    <property type="entry name" value="PROTEIN DLTD"/>
    <property type="match status" value="1"/>
</dbReference>
<dbReference type="PIRSF" id="PIRSF021438">
    <property type="entry name" value="DltD"/>
    <property type="match status" value="1"/>
</dbReference>
<dbReference type="OrthoDB" id="9808272at2"/>
<dbReference type="PANTHER" id="PTHR40039">
    <property type="entry name" value="PROTEIN DLTD"/>
    <property type="match status" value="1"/>
</dbReference>
<dbReference type="InterPro" id="IPR023896">
    <property type="entry name" value="LTA_DltD"/>
</dbReference>
<dbReference type="EMBL" id="LZZM01000132">
    <property type="protein sequence ID" value="OOM78140.1"/>
    <property type="molecule type" value="Genomic_DNA"/>
</dbReference>
<comment type="caution">
    <text evidence="3">The sequence shown here is derived from an EMBL/GenBank/DDBJ whole genome shotgun (WGS) entry which is preliminary data.</text>
</comment>
<dbReference type="SUPFAM" id="SSF52266">
    <property type="entry name" value="SGNH hydrolase"/>
    <property type="match status" value="1"/>
</dbReference>
<keyword evidence="1" id="KW-1003">Cell membrane</keyword>
<dbReference type="NCBIfam" id="TIGR04092">
    <property type="entry name" value="LTA_DltD"/>
    <property type="match status" value="1"/>
</dbReference>
<keyword evidence="4" id="KW-1185">Reference proteome</keyword>
<protein>
    <recommendedName>
        <fullName evidence="1">Protein DltD</fullName>
    </recommendedName>
</protein>
<organism evidence="3 4">
    <name type="scientific">Clostridium puniceum</name>
    <dbReference type="NCBI Taxonomy" id="29367"/>
    <lineage>
        <taxon>Bacteria</taxon>
        <taxon>Bacillati</taxon>
        <taxon>Bacillota</taxon>
        <taxon>Clostridia</taxon>
        <taxon>Eubacteriales</taxon>
        <taxon>Clostridiaceae</taxon>
        <taxon>Clostridium</taxon>
    </lineage>
</organism>
<dbReference type="Proteomes" id="UP000190890">
    <property type="component" value="Unassembled WGS sequence"/>
</dbReference>
<dbReference type="STRING" id="29367.CLPUN_19990"/>
<comment type="similarity">
    <text evidence="1">Belongs to the DltD family.</text>
</comment>
<dbReference type="Pfam" id="PF04914">
    <property type="entry name" value="DltD"/>
    <property type="match status" value="1"/>
</dbReference>
<gene>
    <name evidence="3" type="ORF">CLPUN_19990</name>
</gene>
<dbReference type="UniPathway" id="UPA00556"/>
<dbReference type="InterPro" id="IPR036514">
    <property type="entry name" value="SGNH_hydro_sf"/>
</dbReference>
<name>A0A1S8TK37_9CLOT</name>
<dbReference type="GO" id="GO:0070395">
    <property type="term" value="P:lipoteichoic acid biosynthetic process"/>
    <property type="evidence" value="ECO:0007669"/>
    <property type="project" value="UniProtKB-UniRule"/>
</dbReference>
<dbReference type="AlphaFoldDB" id="A0A1S8TK37"/>
<comment type="pathway">
    <text evidence="1">Cell wall biogenesis; lipoteichoic acid biosynthesis.</text>
</comment>
<keyword evidence="2" id="KW-1133">Transmembrane helix</keyword>
<evidence type="ECO:0000256" key="1">
    <source>
        <dbReference type="PIRNR" id="PIRNR021438"/>
    </source>
</evidence>
<evidence type="ECO:0000313" key="3">
    <source>
        <dbReference type="EMBL" id="OOM78140.1"/>
    </source>
</evidence>
<feature type="transmembrane region" description="Helical" evidence="2">
    <location>
        <begin position="7"/>
        <end position="29"/>
    </location>
</feature>
<keyword evidence="1 2" id="KW-0472">Membrane</keyword>
<evidence type="ECO:0000313" key="4">
    <source>
        <dbReference type="Proteomes" id="UP000190890"/>
    </source>
</evidence>
<accession>A0A1S8TK37</accession>
<dbReference type="RefSeq" id="WP_077847147.1">
    <property type="nucleotide sequence ID" value="NZ_LZZM01000132.1"/>
</dbReference>
<evidence type="ECO:0000256" key="2">
    <source>
        <dbReference type="SAM" id="Phobius"/>
    </source>
</evidence>
<sequence>MKKVINFFIPIVIPIVIVIIAIITLDLFLDNKIETLTKEKDISVMGRQCFDVVKDKSSFDKKILSDKGDLFLLGSSELGISVPQNPLDFFPFKGVDYNLSCFGRAFVQSLQHATYLGGADVKANQKVVYMLSIQWFEQPKAVKPDHFVANFSEVQFYQFMENPKISEENKRYYAKRVYDFLKVTKKYQGEAYYAKLYLNSSFFSNTQKIALKPYYEIKQYLLAIQDKALIYKKLTNLPNKKNGQTLKEVNWDDEYTKIKEENKKIVSTNQFNLEDKTYKINLKDQLDKCKGELKNVNLIESKEMDDYKFFLNVCKELGIKPYIVIQPVNGWYYDFAELTKAQRDEWSKTVKKIAEDSGFEVFDLHGYDYKKYFLIDRQHLGKEGWLRVDEEIYKHFNK</sequence>
<reference evidence="3 4" key="1">
    <citation type="submission" date="2016-05" db="EMBL/GenBank/DDBJ databases">
        <title>Microbial solvent formation.</title>
        <authorList>
            <person name="Poehlein A."/>
            <person name="Montoya Solano J.D."/>
            <person name="Flitsch S."/>
            <person name="Krabben P."/>
            <person name="Duerre P."/>
            <person name="Daniel R."/>
        </authorList>
    </citation>
    <scope>NUCLEOTIDE SEQUENCE [LARGE SCALE GENOMIC DNA]</scope>
    <source>
        <strain evidence="3 4">DSM 2619</strain>
    </source>
</reference>